<evidence type="ECO:0000256" key="7">
    <source>
        <dbReference type="ARBA" id="ARBA00022832"/>
    </source>
</evidence>
<evidence type="ECO:0000256" key="4">
    <source>
        <dbReference type="ARBA" id="ARBA00014657"/>
    </source>
</evidence>
<dbReference type="NCBIfam" id="NF005589">
    <property type="entry name" value="PRK07314.1"/>
    <property type="match status" value="1"/>
</dbReference>
<dbReference type="FunFam" id="3.40.47.10:FF:000018">
    <property type="entry name" value="3-oxoacyl-[acyl-carrier-protein] synthase 2"/>
    <property type="match status" value="1"/>
</dbReference>
<reference evidence="19" key="1">
    <citation type="journal article" date="2014" name="Genome Announc.">
        <title>Draft genome sequence of Weissella oryzae SG25T, isolated from fermented rice grains.</title>
        <authorList>
            <person name="Tanizawa Y."/>
            <person name="Fujisawa T."/>
            <person name="Mochizuki T."/>
            <person name="Kaminuma E."/>
            <person name="Suzuki Y."/>
            <person name="Nakamura Y."/>
            <person name="Tohno M."/>
        </authorList>
    </citation>
    <scope>NUCLEOTIDE SEQUENCE [LARGE SCALE GENOMIC DNA]</scope>
    <source>
        <strain evidence="19">DSM 25784 / JCM 18191 / LMG 30913 / SG25</strain>
    </source>
</reference>
<proteinExistence type="inferred from homology"/>
<dbReference type="UniPathway" id="UPA00094"/>
<evidence type="ECO:0000256" key="6">
    <source>
        <dbReference type="ARBA" id="ARBA00022679"/>
    </source>
</evidence>
<dbReference type="NCBIfam" id="TIGR03150">
    <property type="entry name" value="fabF"/>
    <property type="match status" value="1"/>
</dbReference>
<dbReference type="PANTHER" id="PTHR11712">
    <property type="entry name" value="POLYKETIDE SYNTHASE-RELATED"/>
    <property type="match status" value="1"/>
</dbReference>
<dbReference type="Gene3D" id="3.40.47.10">
    <property type="match status" value="2"/>
</dbReference>
<accession>A0A069CV49</accession>
<evidence type="ECO:0000256" key="10">
    <source>
        <dbReference type="ARBA" id="ARBA00023315"/>
    </source>
</evidence>
<dbReference type="Pfam" id="PF02801">
    <property type="entry name" value="Ketoacyl-synt_C"/>
    <property type="match status" value="1"/>
</dbReference>
<evidence type="ECO:0000256" key="13">
    <source>
        <dbReference type="ARBA" id="ARBA00047659"/>
    </source>
</evidence>
<dbReference type="OrthoDB" id="9808669at2"/>
<dbReference type="InterPro" id="IPR014031">
    <property type="entry name" value="Ketoacyl_synth_C"/>
</dbReference>
<evidence type="ECO:0000256" key="9">
    <source>
        <dbReference type="ARBA" id="ARBA00023160"/>
    </source>
</evidence>
<keyword evidence="9 14" id="KW-0275">Fatty acid biosynthesis</keyword>
<comment type="pathway">
    <text evidence="1 14">Lipid metabolism; fatty acid biosynthesis.</text>
</comment>
<sequence>MTRVVVTGLGAVTPVGNTTEEFLDGIFAGKVGIAPITKFDASETGVAVAGEVKGFDPAARVGKRESRKMDLFAQYAVHAAGEALENAGLADGFEQPDRVGVIMGNGIGGLTTIQEQVIKMHDKGPQRVSPMFVPNSIPNMLSGNVSMRYGAKGVNYTLSTACASATNAIGEAFWRIQAGKADIMITGGSEATVNEIGIAGFAALTALSTEPDPMEASKPFDLNRHGFVMGEGSGILILESLDHAQARGAKILAEVVGYGANSDAYHLTSPTPDGSGPAGSVKLALADANLKPADIDYVNAHGTATGANDAAEAKAMELVFGENNVYVSSTKGMTGHLLGAAGAIEAIASIGALLREELPVNVGLTEQDPATSGVTLVNADNRKQVAQYVLSANYGFGGHNAAIIFKKWGDA</sequence>
<feature type="domain" description="Ketosynthase family 3 (KS3)" evidence="17">
    <location>
        <begin position="1"/>
        <end position="407"/>
    </location>
</feature>
<dbReference type="InterPro" id="IPR020841">
    <property type="entry name" value="PKS_Beta-ketoAc_synthase_dom"/>
</dbReference>
<evidence type="ECO:0000256" key="12">
    <source>
        <dbReference type="ARBA" id="ARBA00047318"/>
    </source>
</evidence>
<dbReference type="GO" id="GO:0006633">
    <property type="term" value="P:fatty acid biosynthetic process"/>
    <property type="evidence" value="ECO:0007669"/>
    <property type="project" value="UniProtKB-UniRule"/>
</dbReference>
<dbReference type="CDD" id="cd00834">
    <property type="entry name" value="KAS_I_II"/>
    <property type="match status" value="1"/>
</dbReference>
<dbReference type="InterPro" id="IPR018201">
    <property type="entry name" value="Ketoacyl_synth_AS"/>
</dbReference>
<dbReference type="SUPFAM" id="SSF53901">
    <property type="entry name" value="Thiolase-like"/>
    <property type="match status" value="2"/>
</dbReference>
<keyword evidence="6 14" id="KW-0808">Transferase</keyword>
<organism evidence="18 19">
    <name type="scientific">Weissella oryzae (strain DSM 25784 / JCM 18191 / LMG 30913 / SG25)</name>
    <dbReference type="NCBI Taxonomy" id="1329250"/>
    <lineage>
        <taxon>Bacteria</taxon>
        <taxon>Bacillati</taxon>
        <taxon>Bacillota</taxon>
        <taxon>Bacilli</taxon>
        <taxon>Lactobacillales</taxon>
        <taxon>Lactobacillaceae</taxon>
        <taxon>Weissella</taxon>
    </lineage>
</organism>
<name>A0A069CV49_WEIOS</name>
<evidence type="ECO:0000256" key="5">
    <source>
        <dbReference type="ARBA" id="ARBA00022516"/>
    </source>
</evidence>
<evidence type="ECO:0000256" key="16">
    <source>
        <dbReference type="RuleBase" id="RU003694"/>
    </source>
</evidence>
<dbReference type="InterPro" id="IPR014030">
    <property type="entry name" value="Ketoacyl_synth_N"/>
</dbReference>
<dbReference type="EC" id="2.3.1.179" evidence="3 14"/>
<evidence type="ECO:0000256" key="3">
    <source>
        <dbReference type="ARBA" id="ARBA00012356"/>
    </source>
</evidence>
<dbReference type="GO" id="GO:0004315">
    <property type="term" value="F:3-oxoacyl-[acyl-carrier-protein] synthase activity"/>
    <property type="evidence" value="ECO:0007669"/>
    <property type="project" value="UniProtKB-UniRule"/>
</dbReference>
<dbReference type="SMART" id="SM00825">
    <property type="entry name" value="PKS_KS"/>
    <property type="match status" value="1"/>
</dbReference>
<dbReference type="RefSeq" id="WP_027699628.1">
    <property type="nucleotide sequence ID" value="NZ_DF820496.1"/>
</dbReference>
<keyword evidence="5 14" id="KW-0444">Lipid biosynthesis</keyword>
<comment type="similarity">
    <text evidence="2 14 16">Belongs to the thiolase-like superfamily. Beta-ketoacyl-ACP synthases family.</text>
</comment>
<protein>
    <recommendedName>
        <fullName evidence="4 14">3-oxoacyl-[acyl-carrier-protein] synthase 2</fullName>
        <ecNumber evidence="3 14">2.3.1.179</ecNumber>
    </recommendedName>
</protein>
<dbReference type="InterPro" id="IPR016039">
    <property type="entry name" value="Thiolase-like"/>
</dbReference>
<gene>
    <name evidence="18" type="primary">fabF</name>
    <name evidence="18" type="ORF">WOSG25_130320</name>
</gene>
<dbReference type="EMBL" id="DF820496">
    <property type="protein sequence ID" value="GAK31680.1"/>
    <property type="molecule type" value="Genomic_DNA"/>
</dbReference>
<dbReference type="AlphaFoldDB" id="A0A069CV49"/>
<keyword evidence="8" id="KW-0443">Lipid metabolism</keyword>
<evidence type="ECO:0000256" key="15">
    <source>
        <dbReference type="PIRSR" id="PIRSR000447-1"/>
    </source>
</evidence>
<keyword evidence="7" id="KW-0276">Fatty acid metabolism</keyword>
<evidence type="ECO:0000313" key="19">
    <source>
        <dbReference type="Proteomes" id="UP000030643"/>
    </source>
</evidence>
<dbReference type="PROSITE" id="PS52004">
    <property type="entry name" value="KS3_2"/>
    <property type="match status" value="1"/>
</dbReference>
<dbReference type="GO" id="GO:0005829">
    <property type="term" value="C:cytosol"/>
    <property type="evidence" value="ECO:0007669"/>
    <property type="project" value="TreeGrafter"/>
</dbReference>
<evidence type="ECO:0000256" key="14">
    <source>
        <dbReference type="PIRNR" id="PIRNR000447"/>
    </source>
</evidence>
<dbReference type="Proteomes" id="UP000030643">
    <property type="component" value="Unassembled WGS sequence"/>
</dbReference>
<dbReference type="InterPro" id="IPR000794">
    <property type="entry name" value="Beta-ketoacyl_synthase"/>
</dbReference>
<keyword evidence="19" id="KW-1185">Reference proteome</keyword>
<evidence type="ECO:0000256" key="1">
    <source>
        <dbReference type="ARBA" id="ARBA00005194"/>
    </source>
</evidence>
<comment type="catalytic activity">
    <reaction evidence="13 14">
        <text>a fatty acyl-[ACP] + malonyl-[ACP] + H(+) = a 3-oxoacyl-[ACP] + holo-[ACP] + CO2</text>
        <dbReference type="Rhea" id="RHEA:22836"/>
        <dbReference type="Rhea" id="RHEA-COMP:9623"/>
        <dbReference type="Rhea" id="RHEA-COMP:9685"/>
        <dbReference type="Rhea" id="RHEA-COMP:9916"/>
        <dbReference type="Rhea" id="RHEA-COMP:14125"/>
        <dbReference type="ChEBI" id="CHEBI:15378"/>
        <dbReference type="ChEBI" id="CHEBI:16526"/>
        <dbReference type="ChEBI" id="CHEBI:64479"/>
        <dbReference type="ChEBI" id="CHEBI:78449"/>
        <dbReference type="ChEBI" id="CHEBI:78776"/>
        <dbReference type="ChEBI" id="CHEBI:138651"/>
    </reaction>
</comment>
<dbReference type="PANTHER" id="PTHR11712:SF336">
    <property type="entry name" value="3-OXOACYL-[ACYL-CARRIER-PROTEIN] SYNTHASE, MITOCHONDRIAL"/>
    <property type="match status" value="1"/>
</dbReference>
<dbReference type="eggNOG" id="COG0304">
    <property type="taxonomic scope" value="Bacteria"/>
</dbReference>
<dbReference type="PROSITE" id="PS00606">
    <property type="entry name" value="KS3_1"/>
    <property type="match status" value="1"/>
</dbReference>
<dbReference type="STRING" id="1329250.WOSG25_130320"/>
<keyword evidence="10 14" id="KW-0012">Acyltransferase</keyword>
<feature type="active site" description="For beta-ketoacyl synthase activity" evidence="15">
    <location>
        <position position="162"/>
    </location>
</feature>
<dbReference type="PIRSF" id="PIRSF000447">
    <property type="entry name" value="KAS_II"/>
    <property type="match status" value="1"/>
</dbReference>
<comment type="catalytic activity">
    <reaction evidence="12 14">
        <text>(9Z)-hexadecenoyl-[ACP] + malonyl-[ACP] + H(+) = 3-oxo-(11Z)-octadecenoyl-[ACP] + holo-[ACP] + CO2</text>
        <dbReference type="Rhea" id="RHEA:55040"/>
        <dbReference type="Rhea" id="RHEA-COMP:9623"/>
        <dbReference type="Rhea" id="RHEA-COMP:9685"/>
        <dbReference type="Rhea" id="RHEA-COMP:10800"/>
        <dbReference type="Rhea" id="RHEA-COMP:14074"/>
        <dbReference type="ChEBI" id="CHEBI:15378"/>
        <dbReference type="ChEBI" id="CHEBI:16526"/>
        <dbReference type="ChEBI" id="CHEBI:64479"/>
        <dbReference type="ChEBI" id="CHEBI:78449"/>
        <dbReference type="ChEBI" id="CHEBI:83989"/>
        <dbReference type="ChEBI" id="CHEBI:138538"/>
        <dbReference type="EC" id="2.3.1.179"/>
    </reaction>
</comment>
<comment type="function">
    <text evidence="11 14">Involved in the type II fatty acid elongation cycle. Catalyzes the elongation of a wide range of acyl-ACP by the addition of two carbons from malonyl-ACP to an acyl acceptor. Can efficiently catalyze the conversion of palmitoleoyl-ACP (cis-hexadec-9-enoyl-ACP) to cis-vaccenoyl-ACP (cis-octadec-11-enoyl-ACP), an essential step in the thermal regulation of fatty acid composition.</text>
</comment>
<evidence type="ECO:0000256" key="8">
    <source>
        <dbReference type="ARBA" id="ARBA00023098"/>
    </source>
</evidence>
<evidence type="ECO:0000259" key="17">
    <source>
        <dbReference type="PROSITE" id="PS52004"/>
    </source>
</evidence>
<evidence type="ECO:0000256" key="11">
    <source>
        <dbReference type="ARBA" id="ARBA00024006"/>
    </source>
</evidence>
<dbReference type="Pfam" id="PF00109">
    <property type="entry name" value="ketoacyl-synt"/>
    <property type="match status" value="1"/>
</dbReference>
<dbReference type="InterPro" id="IPR017568">
    <property type="entry name" value="3-oxoacyl-ACP_synth-2"/>
</dbReference>
<evidence type="ECO:0000256" key="2">
    <source>
        <dbReference type="ARBA" id="ARBA00008467"/>
    </source>
</evidence>
<evidence type="ECO:0000313" key="18">
    <source>
        <dbReference type="EMBL" id="GAK31680.1"/>
    </source>
</evidence>